<accession>A0A2K8KPA1</accession>
<evidence type="ECO:0000313" key="2">
    <source>
        <dbReference type="EMBL" id="ATX76603.1"/>
    </source>
</evidence>
<dbReference type="AlphaFoldDB" id="A0A2K8KPA1"/>
<gene>
    <name evidence="2" type="ORF">REIFOR_01457</name>
</gene>
<evidence type="ECO:0000313" key="3">
    <source>
        <dbReference type="Proteomes" id="UP000229757"/>
    </source>
</evidence>
<dbReference type="PROSITE" id="PS51186">
    <property type="entry name" value="GNAT"/>
    <property type="match status" value="1"/>
</dbReference>
<dbReference type="InterPro" id="IPR016181">
    <property type="entry name" value="Acyl_CoA_acyltransferase"/>
</dbReference>
<feature type="domain" description="N-acetyltransferase" evidence="1">
    <location>
        <begin position="3"/>
        <end position="153"/>
    </location>
</feature>
<keyword evidence="2" id="KW-0808">Transferase</keyword>
<dbReference type="InterPro" id="IPR000182">
    <property type="entry name" value="GNAT_dom"/>
</dbReference>
<keyword evidence="3" id="KW-1185">Reference proteome</keyword>
<protein>
    <submittedName>
        <fullName evidence="2">Acyl-CoA N-acyltransferase</fullName>
    </submittedName>
</protein>
<sequence>MKFEIRRGTFEDAKDIVHLFSGEKNPHGWTLRKWRHYYQDYPEGEAVIFIAESDQGIIGHYSLFPLVICGEKVYMGAHAYVKETVRGLAVISQLMKSIDEFCAVNDIPFIIGFANQKFTTVKTKLFKWVTPFYAGFVTTTLFDPLVFKDRPLRFQYSDEWQQWRFGNIAGPVISQYRKAGCKMPTYQLLYSQETVPASDYGLSEFECWNPNFYHRRPDDEYFSQPFSLKIYDRHWVGPDLLNPENWFIQMGDSDTFLFEAI</sequence>
<name>A0A2K8KPA1_9GAMM</name>
<dbReference type="Proteomes" id="UP000229757">
    <property type="component" value="Chromosome"/>
</dbReference>
<proteinExistence type="predicted"/>
<dbReference type="OrthoDB" id="7068254at2"/>
<reference evidence="2 3" key="1">
    <citation type="journal article" date="2017" name="Environ. Microbiol.">
        <title>Genomic and physiological analyses of 'Reinekea forsetii' reveal a versatile opportunistic lifestyle during spring algae blooms.</title>
        <authorList>
            <person name="Avci B."/>
            <person name="Hahnke R.L."/>
            <person name="Chafee M."/>
            <person name="Fischer T."/>
            <person name="Gruber-Vodicka H."/>
            <person name="Tegetmeyer H.E."/>
            <person name="Harder J."/>
            <person name="Fuchs B.M."/>
            <person name="Amann R.I."/>
            <person name="Teeling H."/>
        </authorList>
    </citation>
    <scope>NUCLEOTIDE SEQUENCE [LARGE SCALE GENOMIC DNA]</scope>
    <source>
        <strain evidence="2 3">Hel1_31_D35</strain>
    </source>
</reference>
<dbReference type="RefSeq" id="WP_100256934.1">
    <property type="nucleotide sequence ID" value="NZ_CP011797.1"/>
</dbReference>
<organism evidence="2 3">
    <name type="scientific">Reinekea forsetii</name>
    <dbReference type="NCBI Taxonomy" id="1336806"/>
    <lineage>
        <taxon>Bacteria</taxon>
        <taxon>Pseudomonadati</taxon>
        <taxon>Pseudomonadota</taxon>
        <taxon>Gammaproteobacteria</taxon>
        <taxon>Oceanospirillales</taxon>
        <taxon>Saccharospirillaceae</taxon>
        <taxon>Reinekea</taxon>
    </lineage>
</organism>
<dbReference type="Gene3D" id="3.40.630.30">
    <property type="match status" value="1"/>
</dbReference>
<dbReference type="KEGG" id="rfo:REIFOR_01457"/>
<dbReference type="GO" id="GO:0016747">
    <property type="term" value="F:acyltransferase activity, transferring groups other than amino-acyl groups"/>
    <property type="evidence" value="ECO:0007669"/>
    <property type="project" value="InterPro"/>
</dbReference>
<keyword evidence="2" id="KW-0012">Acyltransferase</keyword>
<evidence type="ECO:0000259" key="1">
    <source>
        <dbReference type="PROSITE" id="PS51186"/>
    </source>
</evidence>
<dbReference type="SUPFAM" id="SSF55729">
    <property type="entry name" value="Acyl-CoA N-acyltransferases (Nat)"/>
    <property type="match status" value="1"/>
</dbReference>
<dbReference type="EMBL" id="CP011797">
    <property type="protein sequence ID" value="ATX76603.1"/>
    <property type="molecule type" value="Genomic_DNA"/>
</dbReference>